<evidence type="ECO:0000256" key="6">
    <source>
        <dbReference type="ARBA" id="ARBA00051148"/>
    </source>
</evidence>
<reference evidence="10" key="1">
    <citation type="submission" date="2021-06" db="EMBL/GenBank/DDBJ databases">
        <authorList>
            <person name="Kallberg Y."/>
            <person name="Tangrot J."/>
            <person name="Rosling A."/>
        </authorList>
    </citation>
    <scope>NUCLEOTIDE SEQUENCE</scope>
    <source>
        <strain evidence="10">BR232B</strain>
    </source>
</reference>
<dbReference type="FunFam" id="3.20.20.140:FF:000022">
    <property type="entry name" value="Guanine deaminase"/>
    <property type="match status" value="1"/>
</dbReference>
<proteinExistence type="inferred from homology"/>
<evidence type="ECO:0000313" key="11">
    <source>
        <dbReference type="Proteomes" id="UP000789739"/>
    </source>
</evidence>
<name>A0A9N8ZWU8_9GLOM</name>
<comment type="function">
    <text evidence="7 8">Catalyzes the hydrolytic deamination of guanine, producing xanthine and ammonia.</text>
</comment>
<evidence type="ECO:0000256" key="8">
    <source>
        <dbReference type="RuleBase" id="RU366009"/>
    </source>
</evidence>
<dbReference type="InterPro" id="IPR014311">
    <property type="entry name" value="Guanine_deaminase"/>
</dbReference>
<dbReference type="EMBL" id="CAJVPI010000271">
    <property type="protein sequence ID" value="CAG8511276.1"/>
    <property type="molecule type" value="Genomic_DNA"/>
</dbReference>
<comment type="cofactor">
    <cofactor evidence="8">
        <name>Zn(2+)</name>
        <dbReference type="ChEBI" id="CHEBI:29105"/>
    </cofactor>
    <text evidence="8">Binds 1 zinc ion per subunit.</text>
</comment>
<gene>
    <name evidence="10" type="ORF">PBRASI_LOCUS3125</name>
</gene>
<dbReference type="GO" id="GO:0008892">
    <property type="term" value="F:guanine deaminase activity"/>
    <property type="evidence" value="ECO:0007669"/>
    <property type="project" value="UniProtKB-UniRule"/>
</dbReference>
<comment type="pathway">
    <text evidence="1 8">Purine metabolism; guanine degradation; xanthine from guanine: step 1/1.</text>
</comment>
<evidence type="ECO:0000256" key="7">
    <source>
        <dbReference type="ARBA" id="ARBA00056079"/>
    </source>
</evidence>
<evidence type="ECO:0000256" key="2">
    <source>
        <dbReference type="ARBA" id="ARBA00006745"/>
    </source>
</evidence>
<keyword evidence="5 8" id="KW-0862">Zinc</keyword>
<dbReference type="GO" id="GO:0005829">
    <property type="term" value="C:cytosol"/>
    <property type="evidence" value="ECO:0007669"/>
    <property type="project" value="TreeGrafter"/>
</dbReference>
<dbReference type="NCBIfam" id="TIGR02967">
    <property type="entry name" value="guan_deamin"/>
    <property type="match status" value="1"/>
</dbReference>
<dbReference type="SUPFAM" id="SSF51556">
    <property type="entry name" value="Metallo-dependent hydrolases"/>
    <property type="match status" value="1"/>
</dbReference>
<keyword evidence="11" id="KW-1185">Reference proteome</keyword>
<dbReference type="InterPro" id="IPR006680">
    <property type="entry name" value="Amidohydro-rel"/>
</dbReference>
<comment type="similarity">
    <text evidence="2 8">Belongs to the metallo-dependent hydrolases superfamily. ATZ/TRZ family.</text>
</comment>
<dbReference type="EC" id="3.5.4.3" evidence="8"/>
<feature type="domain" description="Amidohydrolase-related" evidence="9">
    <location>
        <begin position="66"/>
        <end position="450"/>
    </location>
</feature>
<dbReference type="AlphaFoldDB" id="A0A9N8ZWU8"/>
<evidence type="ECO:0000313" key="10">
    <source>
        <dbReference type="EMBL" id="CAG8511276.1"/>
    </source>
</evidence>
<dbReference type="InterPro" id="IPR011059">
    <property type="entry name" value="Metal-dep_hydrolase_composite"/>
</dbReference>
<organism evidence="10 11">
    <name type="scientific">Paraglomus brasilianum</name>
    <dbReference type="NCBI Taxonomy" id="144538"/>
    <lineage>
        <taxon>Eukaryota</taxon>
        <taxon>Fungi</taxon>
        <taxon>Fungi incertae sedis</taxon>
        <taxon>Mucoromycota</taxon>
        <taxon>Glomeromycotina</taxon>
        <taxon>Glomeromycetes</taxon>
        <taxon>Paraglomerales</taxon>
        <taxon>Paraglomeraceae</taxon>
        <taxon>Paraglomus</taxon>
    </lineage>
</organism>
<dbReference type="Gene3D" id="3.20.20.140">
    <property type="entry name" value="Metal-dependent hydrolases"/>
    <property type="match status" value="1"/>
</dbReference>
<dbReference type="InterPro" id="IPR032466">
    <property type="entry name" value="Metal_Hydrolase"/>
</dbReference>
<protein>
    <recommendedName>
        <fullName evidence="8">Guanine deaminase</fullName>
        <shortName evidence="8">Guanase</shortName>
        <ecNumber evidence="8">3.5.4.3</ecNumber>
    </recommendedName>
    <alternativeName>
        <fullName evidence="8">Guanine aminohydrolase</fullName>
    </alternativeName>
</protein>
<dbReference type="GO" id="GO:0006147">
    <property type="term" value="P:guanine catabolic process"/>
    <property type="evidence" value="ECO:0007669"/>
    <property type="project" value="UniProtKB-UniRule"/>
</dbReference>
<dbReference type="PANTHER" id="PTHR11271:SF6">
    <property type="entry name" value="GUANINE DEAMINASE"/>
    <property type="match status" value="1"/>
</dbReference>
<evidence type="ECO:0000259" key="9">
    <source>
        <dbReference type="Pfam" id="PF01979"/>
    </source>
</evidence>
<accession>A0A9N8ZWU8</accession>
<evidence type="ECO:0000256" key="1">
    <source>
        <dbReference type="ARBA" id="ARBA00004984"/>
    </source>
</evidence>
<evidence type="ECO:0000256" key="3">
    <source>
        <dbReference type="ARBA" id="ARBA00022723"/>
    </source>
</evidence>
<dbReference type="GO" id="GO:0008270">
    <property type="term" value="F:zinc ion binding"/>
    <property type="evidence" value="ECO:0007669"/>
    <property type="project" value="UniProtKB-UniRule"/>
</dbReference>
<keyword evidence="3 8" id="KW-0479">Metal-binding</keyword>
<sequence length="454" mass="49676">MTAKLFIGTVVNSRALGEIEILENVAVAVNESGNITSITALDSPDYERTVTCFTPESIVRLPKYAFIIPGFIDCHIHSPQYRYAGTGTDVPLMNWLNKYAFPTERRFLDDADFATKTYSRLIKRCLSNGTTTACFFATIHLYPTLNFVSLIREAGMRAFVGKVSMDQNSPKYYVEDTNEAISAADEFVKAVLETSGDARAALVTPVITPRFLPTCSPQLLKSLAAIAKKYDVPIQSHMSEALDEIEYVHQLYGKADPEIFAENGLLTCKTIMAHSIHLSDGDIKILRDHGTGIAHCPLSNYFFADGILRTRHLLRSGIKVGLGSDIAGGYSVSILENMRHAVISSKILVSQRKRTIGTANKESDETDEISYKDAFYLATMGGAQVLNIDHVVGAIEVGKAFDAIVVHCADDNGNGIGGMEVWSDDTAESLFEKFINLGGVENMKSVYVAGNKVV</sequence>
<dbReference type="PANTHER" id="PTHR11271">
    <property type="entry name" value="GUANINE DEAMINASE"/>
    <property type="match status" value="1"/>
</dbReference>
<comment type="catalytic activity">
    <reaction evidence="6 8">
        <text>guanine + H2O + H(+) = xanthine + NH4(+)</text>
        <dbReference type="Rhea" id="RHEA:14665"/>
        <dbReference type="ChEBI" id="CHEBI:15377"/>
        <dbReference type="ChEBI" id="CHEBI:15378"/>
        <dbReference type="ChEBI" id="CHEBI:16235"/>
        <dbReference type="ChEBI" id="CHEBI:17712"/>
        <dbReference type="ChEBI" id="CHEBI:28938"/>
        <dbReference type="EC" id="3.5.4.3"/>
    </reaction>
</comment>
<evidence type="ECO:0000256" key="5">
    <source>
        <dbReference type="ARBA" id="ARBA00022833"/>
    </source>
</evidence>
<dbReference type="InterPro" id="IPR051607">
    <property type="entry name" value="Metallo-dep_hydrolases"/>
</dbReference>
<comment type="caution">
    <text evidence="10">The sequence shown here is derived from an EMBL/GenBank/DDBJ whole genome shotgun (WGS) entry which is preliminary data.</text>
</comment>
<dbReference type="OrthoDB" id="194468at2759"/>
<dbReference type="Pfam" id="PF01979">
    <property type="entry name" value="Amidohydro_1"/>
    <property type="match status" value="1"/>
</dbReference>
<keyword evidence="4 8" id="KW-0378">Hydrolase</keyword>
<dbReference type="Gene3D" id="2.30.40.10">
    <property type="entry name" value="Urease, subunit C, domain 1"/>
    <property type="match status" value="1"/>
</dbReference>
<dbReference type="Proteomes" id="UP000789739">
    <property type="component" value="Unassembled WGS sequence"/>
</dbReference>
<evidence type="ECO:0000256" key="4">
    <source>
        <dbReference type="ARBA" id="ARBA00022801"/>
    </source>
</evidence>